<accession>A0A256GYN9</accession>
<organism evidence="1 2">
    <name type="scientific">Brucella lupini</name>
    <dbReference type="NCBI Taxonomy" id="255457"/>
    <lineage>
        <taxon>Bacteria</taxon>
        <taxon>Pseudomonadati</taxon>
        <taxon>Pseudomonadota</taxon>
        <taxon>Alphaproteobacteria</taxon>
        <taxon>Hyphomicrobiales</taxon>
        <taxon>Brucellaceae</taxon>
        <taxon>Brucella/Ochrobactrum group</taxon>
        <taxon>Brucella</taxon>
    </lineage>
</organism>
<dbReference type="AlphaFoldDB" id="A0A256GYN9"/>
<reference evidence="1 2" key="1">
    <citation type="submission" date="2017-07" db="EMBL/GenBank/DDBJ databases">
        <title>Draft genome of Ochrobactrum lupini type strain LUP21.</title>
        <authorList>
            <person name="Krzyzanowska D.M."/>
            <person name="Jafra S."/>
        </authorList>
    </citation>
    <scope>NUCLEOTIDE SEQUENCE [LARGE SCALE GENOMIC DNA]</scope>
    <source>
        <strain evidence="1 2">LUP21</strain>
    </source>
</reference>
<proteinExistence type="predicted"/>
<dbReference type="EMBL" id="NNRN01000030">
    <property type="protein sequence ID" value="OYR32283.1"/>
    <property type="molecule type" value="Genomic_DNA"/>
</dbReference>
<name>A0A256GYN9_9HYPH</name>
<evidence type="ECO:0000313" key="1">
    <source>
        <dbReference type="EMBL" id="OYR32283.1"/>
    </source>
</evidence>
<comment type="caution">
    <text evidence="1">The sequence shown here is derived from an EMBL/GenBank/DDBJ whole genome shotgun (WGS) entry which is preliminary data.</text>
</comment>
<gene>
    <name evidence="1" type="ORF">CES86_0248</name>
</gene>
<dbReference type="Proteomes" id="UP000216363">
    <property type="component" value="Unassembled WGS sequence"/>
</dbReference>
<protein>
    <submittedName>
        <fullName evidence="1">Uncharacterized protein</fullName>
    </submittedName>
</protein>
<sequence>MKMPESLPSPGISVPVLTHSLPETVLRFSGWALSFAAL</sequence>
<evidence type="ECO:0000313" key="2">
    <source>
        <dbReference type="Proteomes" id="UP000216363"/>
    </source>
</evidence>